<dbReference type="GO" id="GO:0016020">
    <property type="term" value="C:membrane"/>
    <property type="evidence" value="ECO:0007669"/>
    <property type="project" value="InterPro"/>
</dbReference>
<evidence type="ECO:0000256" key="1">
    <source>
        <dbReference type="ARBA" id="ARBA00022676"/>
    </source>
</evidence>
<dbReference type="GO" id="GO:0005975">
    <property type="term" value="P:carbohydrate metabolic process"/>
    <property type="evidence" value="ECO:0007669"/>
    <property type="project" value="InterPro"/>
</dbReference>
<name>I9QUY8_9BACT</name>
<keyword evidence="1" id="KW-0328">Glycosyltransferase</keyword>
<sequence length="307" mass="35904">MLLCQLSDQLGNQMFAYAAIKSIALDHGYKFGVISQLDNQFLKNDTDKKYGNTIISVFDTIKDEIIDNIPLGYTEYQEKRNSISSIVNEVVNIGDNKIMKGHYIAPLYFMHRLEEVRQWFTLPQDIQERSIESYNTLRDKYSIETVFCSIHFRNAIDYRVKGYMLQKDYWFNAADKVLLDLKGKQVIFIVFYDKMTSLIKSFMKKYKCEVEHNSLFVDFNMITLCDYHIICNSSYSLMSALMDKKGIERTYCPSIWPIPNGFYASDTYPKQCVKINCKRSGFSYILGKISPLISPLKYLFVNKKMYL</sequence>
<dbReference type="AlphaFoldDB" id="I9QUY8"/>
<dbReference type="PANTHER" id="PTHR11927">
    <property type="entry name" value="GALACTOSIDE 2-L-FUCOSYLTRANSFERASE"/>
    <property type="match status" value="1"/>
</dbReference>
<evidence type="ECO:0000313" key="4">
    <source>
        <dbReference type="Proteomes" id="UP000005974"/>
    </source>
</evidence>
<dbReference type="PANTHER" id="PTHR11927:SF9">
    <property type="entry name" value="L-FUCOSYLTRANSFERASE"/>
    <property type="match status" value="1"/>
</dbReference>
<proteinExistence type="predicted"/>
<organism evidence="3 4">
    <name type="scientific">Phocaeicola dorei CL02T12C06</name>
    <dbReference type="NCBI Taxonomy" id="997876"/>
    <lineage>
        <taxon>Bacteria</taxon>
        <taxon>Pseudomonadati</taxon>
        <taxon>Bacteroidota</taxon>
        <taxon>Bacteroidia</taxon>
        <taxon>Bacteroidales</taxon>
        <taxon>Bacteroidaceae</taxon>
        <taxon>Phocaeicola</taxon>
    </lineage>
</organism>
<evidence type="ECO:0000256" key="2">
    <source>
        <dbReference type="ARBA" id="ARBA00022679"/>
    </source>
</evidence>
<protein>
    <submittedName>
        <fullName evidence="3">Uncharacterized protein</fullName>
    </submittedName>
</protein>
<comment type="caution">
    <text evidence="3">The sequence shown here is derived from an EMBL/GenBank/DDBJ whole genome shotgun (WGS) entry which is preliminary data.</text>
</comment>
<dbReference type="HOGENOM" id="CLU_917185_0_0_10"/>
<dbReference type="EMBL" id="AGXJ01000043">
    <property type="protein sequence ID" value="EIY33308.1"/>
    <property type="molecule type" value="Genomic_DNA"/>
</dbReference>
<dbReference type="OrthoDB" id="9794601at2"/>
<dbReference type="GO" id="GO:0008107">
    <property type="term" value="F:galactoside 2-alpha-L-fucosyltransferase activity"/>
    <property type="evidence" value="ECO:0007669"/>
    <property type="project" value="InterPro"/>
</dbReference>
<accession>I9QUY8</accession>
<reference evidence="3 4" key="1">
    <citation type="submission" date="2012-02" db="EMBL/GenBank/DDBJ databases">
        <title>The Genome Sequence of Bacteroides dorei CL02T12C06.</title>
        <authorList>
            <consortium name="The Broad Institute Genome Sequencing Platform"/>
            <person name="Earl A."/>
            <person name="Ward D."/>
            <person name="Feldgarden M."/>
            <person name="Gevers D."/>
            <person name="Zitomersky N.L."/>
            <person name="Coyne M.J."/>
            <person name="Comstock L.E."/>
            <person name="Young S.K."/>
            <person name="Zeng Q."/>
            <person name="Gargeya S."/>
            <person name="Fitzgerald M."/>
            <person name="Haas B."/>
            <person name="Abouelleil A."/>
            <person name="Alvarado L."/>
            <person name="Arachchi H.M."/>
            <person name="Berlin A."/>
            <person name="Chapman S.B."/>
            <person name="Gearin G."/>
            <person name="Goldberg J."/>
            <person name="Griggs A."/>
            <person name="Gujja S."/>
            <person name="Hansen M."/>
            <person name="Heiman D."/>
            <person name="Howarth C."/>
            <person name="Larimer J."/>
            <person name="Lui A."/>
            <person name="MacDonald P.J.P."/>
            <person name="McCowen C."/>
            <person name="Montmayeur A."/>
            <person name="Murphy C."/>
            <person name="Neiman D."/>
            <person name="Pearson M."/>
            <person name="Priest M."/>
            <person name="Roberts A."/>
            <person name="Saif S."/>
            <person name="Shea T."/>
            <person name="Sisk P."/>
            <person name="Stolte C."/>
            <person name="Sykes S."/>
            <person name="Wortman J."/>
            <person name="Nusbaum C."/>
            <person name="Birren B."/>
        </authorList>
    </citation>
    <scope>NUCLEOTIDE SEQUENCE [LARGE SCALE GENOMIC DNA]</scope>
    <source>
        <strain evidence="3 4">CL02T12C06</strain>
    </source>
</reference>
<dbReference type="Proteomes" id="UP000005974">
    <property type="component" value="Unassembled WGS sequence"/>
</dbReference>
<keyword evidence="4" id="KW-1185">Reference proteome</keyword>
<dbReference type="PATRIC" id="fig|997876.3.peg.2669"/>
<keyword evidence="2" id="KW-0808">Transferase</keyword>
<evidence type="ECO:0000313" key="3">
    <source>
        <dbReference type="EMBL" id="EIY33308.1"/>
    </source>
</evidence>
<dbReference type="InterPro" id="IPR002516">
    <property type="entry name" value="Glyco_trans_11"/>
</dbReference>
<gene>
    <name evidence="3" type="ORF">HMPREF1064_02601</name>
</gene>